<name>A0A381PFB4_9ZZZZ</name>
<dbReference type="GO" id="GO:0005262">
    <property type="term" value="F:calcium channel activity"/>
    <property type="evidence" value="ECO:0007669"/>
    <property type="project" value="TreeGrafter"/>
</dbReference>
<accession>A0A381PFB4</accession>
<protein>
    <recommendedName>
        <fullName evidence="6">Sodium/calcium exchanger membrane region domain-containing protein</fullName>
    </recommendedName>
</protein>
<feature type="transmembrane region" description="Helical" evidence="5">
    <location>
        <begin position="215"/>
        <end position="233"/>
    </location>
</feature>
<feature type="transmembrane region" description="Helical" evidence="5">
    <location>
        <begin position="140"/>
        <end position="160"/>
    </location>
</feature>
<dbReference type="InterPro" id="IPR044880">
    <property type="entry name" value="NCX_ion-bd_dom_sf"/>
</dbReference>
<evidence type="ECO:0000313" key="7">
    <source>
        <dbReference type="EMBL" id="SUZ65610.1"/>
    </source>
</evidence>
<dbReference type="GO" id="GO:0006874">
    <property type="term" value="P:intracellular calcium ion homeostasis"/>
    <property type="evidence" value="ECO:0007669"/>
    <property type="project" value="TreeGrafter"/>
</dbReference>
<feature type="transmembrane region" description="Helical" evidence="5">
    <location>
        <begin position="83"/>
        <end position="103"/>
    </location>
</feature>
<feature type="transmembrane region" description="Helical" evidence="5">
    <location>
        <begin position="17"/>
        <end position="41"/>
    </location>
</feature>
<evidence type="ECO:0000256" key="5">
    <source>
        <dbReference type="SAM" id="Phobius"/>
    </source>
</evidence>
<dbReference type="Gene3D" id="1.20.1420.30">
    <property type="entry name" value="NCX, central ion-binding region"/>
    <property type="match status" value="1"/>
</dbReference>
<feature type="domain" description="Sodium/calcium exchanger membrane region" evidence="6">
    <location>
        <begin position="1"/>
        <end position="123"/>
    </location>
</feature>
<organism evidence="7">
    <name type="scientific">marine metagenome</name>
    <dbReference type="NCBI Taxonomy" id="408172"/>
    <lineage>
        <taxon>unclassified sequences</taxon>
        <taxon>metagenomes</taxon>
        <taxon>ecological metagenomes</taxon>
    </lineage>
</organism>
<dbReference type="InterPro" id="IPR004481">
    <property type="entry name" value="K/Na/Ca-exchanger"/>
</dbReference>
<evidence type="ECO:0000256" key="3">
    <source>
        <dbReference type="ARBA" id="ARBA00022989"/>
    </source>
</evidence>
<feature type="domain" description="Sodium/calcium exchanger membrane region" evidence="6">
    <location>
        <begin position="146"/>
        <end position="285"/>
    </location>
</feature>
<keyword evidence="3 5" id="KW-1133">Transmembrane helix</keyword>
<feature type="transmembrane region" description="Helical" evidence="5">
    <location>
        <begin position="269"/>
        <end position="285"/>
    </location>
</feature>
<evidence type="ECO:0000259" key="6">
    <source>
        <dbReference type="Pfam" id="PF01699"/>
    </source>
</evidence>
<sequence>MISAAKVIARKLRFSDFVIGLTVVAIGTSFPELVVGIISALGGYSEFVMGNVLGSNIANIGLALGLPVLFYSIKFQVGDIRDVIVYNILACVYLYFISLDNMISTGDSLGLLLIFSVFMFGRIFRASIDVEPSNDTQVSGNIFPSLVRLLAGGMCLYWGSELFINNGAVPLVKYFGFSERAIGMTVVAIGTSLPEVFVTMVALSKKEVGISLGNIIGSNILNIVFVLGIVGLINPIVFSNINFELFYGLILVFLLLPLSLFFGGLNRSSGIFLLLLYTIFLYLQFS</sequence>
<evidence type="ECO:0000256" key="1">
    <source>
        <dbReference type="ARBA" id="ARBA00004141"/>
    </source>
</evidence>
<reference evidence="7" key="1">
    <citation type="submission" date="2018-05" db="EMBL/GenBank/DDBJ databases">
        <authorList>
            <person name="Lanie J.A."/>
            <person name="Ng W.-L."/>
            <person name="Kazmierczak K.M."/>
            <person name="Andrzejewski T.M."/>
            <person name="Davidsen T.M."/>
            <person name="Wayne K.J."/>
            <person name="Tettelin H."/>
            <person name="Glass J.I."/>
            <person name="Rusch D."/>
            <person name="Podicherti R."/>
            <person name="Tsui H.-C.T."/>
            <person name="Winkler M.E."/>
        </authorList>
    </citation>
    <scope>NUCLEOTIDE SEQUENCE</scope>
</reference>
<comment type="subcellular location">
    <subcellularLocation>
        <location evidence="1">Membrane</location>
        <topology evidence="1">Multi-pass membrane protein</topology>
    </subcellularLocation>
</comment>
<dbReference type="PANTHER" id="PTHR10846">
    <property type="entry name" value="SODIUM/POTASSIUM/CALCIUM EXCHANGER"/>
    <property type="match status" value="1"/>
</dbReference>
<feature type="transmembrane region" description="Helical" evidence="5">
    <location>
        <begin position="47"/>
        <end position="71"/>
    </location>
</feature>
<keyword evidence="2 5" id="KW-0812">Transmembrane</keyword>
<dbReference type="Pfam" id="PF01699">
    <property type="entry name" value="Na_Ca_ex"/>
    <property type="match status" value="2"/>
</dbReference>
<dbReference type="InterPro" id="IPR004837">
    <property type="entry name" value="NaCa_Exmemb"/>
</dbReference>
<gene>
    <name evidence="7" type="ORF">METZ01_LOCUS18464</name>
</gene>
<evidence type="ECO:0000256" key="4">
    <source>
        <dbReference type="ARBA" id="ARBA00023136"/>
    </source>
</evidence>
<dbReference type="GO" id="GO:0008273">
    <property type="term" value="F:calcium, potassium:sodium antiporter activity"/>
    <property type="evidence" value="ECO:0007669"/>
    <property type="project" value="TreeGrafter"/>
</dbReference>
<feature type="transmembrane region" description="Helical" evidence="5">
    <location>
        <begin position="245"/>
        <end position="262"/>
    </location>
</feature>
<feature type="transmembrane region" description="Helical" evidence="5">
    <location>
        <begin position="109"/>
        <end position="128"/>
    </location>
</feature>
<feature type="transmembrane region" description="Helical" evidence="5">
    <location>
        <begin position="180"/>
        <end position="203"/>
    </location>
</feature>
<evidence type="ECO:0000256" key="2">
    <source>
        <dbReference type="ARBA" id="ARBA00022692"/>
    </source>
</evidence>
<dbReference type="GO" id="GO:0005886">
    <property type="term" value="C:plasma membrane"/>
    <property type="evidence" value="ECO:0007669"/>
    <property type="project" value="TreeGrafter"/>
</dbReference>
<keyword evidence="4 5" id="KW-0472">Membrane</keyword>
<dbReference type="AlphaFoldDB" id="A0A381PFB4"/>
<dbReference type="PANTHER" id="PTHR10846:SF8">
    <property type="entry name" value="INNER MEMBRANE PROTEIN YRBG"/>
    <property type="match status" value="1"/>
</dbReference>
<proteinExistence type="predicted"/>
<dbReference type="EMBL" id="UINC01000963">
    <property type="protein sequence ID" value="SUZ65610.1"/>
    <property type="molecule type" value="Genomic_DNA"/>
</dbReference>